<dbReference type="GO" id="GO:0000796">
    <property type="term" value="C:condensin complex"/>
    <property type="evidence" value="ECO:0007669"/>
    <property type="project" value="InterPro"/>
</dbReference>
<evidence type="ECO:0000256" key="5">
    <source>
        <dbReference type="ARBA" id="ARBA00022776"/>
    </source>
</evidence>
<feature type="region of interest" description="Disordered" evidence="8">
    <location>
        <begin position="819"/>
        <end position="861"/>
    </location>
</feature>
<dbReference type="GO" id="GO:0051301">
    <property type="term" value="P:cell division"/>
    <property type="evidence" value="ECO:0007669"/>
    <property type="project" value="UniProtKB-KW"/>
</dbReference>
<evidence type="ECO:0000256" key="8">
    <source>
        <dbReference type="SAM" id="MobiDB-lite"/>
    </source>
</evidence>
<dbReference type="GO" id="GO:0007076">
    <property type="term" value="P:mitotic chromosome condensation"/>
    <property type="evidence" value="ECO:0007669"/>
    <property type="project" value="InterPro"/>
</dbReference>
<sequence length="861" mass="97027">MAMVVPMPPLPQGVTEGDVLHLRRLVGSNFTDAQKTVASHRKIVAALKNYQDRAYGAGLEDEFNRTFVRMVNRVLPVKKGEKCADRIIKLVESFVSFIQEKEDKETGENDDDDDEEEDTVASRFVEYLIKHLLQGIEAKSKTVRFRVCYLIAVTINHLGEISNELFDSIKYSLCKRLYDKEQSVRLQASLALCRLQGADDEDDDPTSSVSKLLISALQHDSSPEVRRAVLLNLERSGPNLPYLLERAWDIHPTNRKMVYSRVMKDIGDFRLLTISMREKILQWGLQDRDQAVKDAAIRMFVDQWIPATNNDLIEVLERLDVLNSDIGEVAMRVFFTQRRDTLHKIEFSADFWQNLSAESVFLARTYNDFCVENKLQELIDDRLPELTKWAQLIETYLQKLDQEPDDAEIAFIVDQLLIIAETYDFADEVGRRHMLSLMRDSLVNSALSDLLVQRCVQVIWKVAVSESDFSQVIVEAISDIQDAVVESHHQEEARAHVQLVAVLKCLSIAKSTLEMIRQPLEDNPHLTTIHESLIVPAIRSREVPVRSRGLRCLGLCCLLSQDLAATNLMLFGQCFTHGDEELQIEAIKIISDILIVHGTKVLDTPDGVDSRSVYKLYYRGVLNGTEDVQAVAAEALCKLLLGGVIAEEDLIKTLVLGFFSSTDNAALQQILSYSLPVYCYSSLENQQRMARVVADSFRRLMSTDTSVGATQIIQQMLDWTDPRRLVKADTPEAQNSTIHVDLCGELLNRIYHSDSKDERKALCTNLIKLHFPVSAPLEKVDRICQQVAHLIDEEIVSDTVSKNALVRFKTALEKALAKLQDASEYEPNPESNTTYGESATPDRTIVPPGGPEGPQSPSPAA</sequence>
<dbReference type="InterPro" id="IPR027165">
    <property type="entry name" value="CND3"/>
</dbReference>
<dbReference type="Gene3D" id="1.25.10.10">
    <property type="entry name" value="Leucine-rich Repeat Variant"/>
    <property type="match status" value="1"/>
</dbReference>
<dbReference type="InterPro" id="IPR016024">
    <property type="entry name" value="ARM-type_fold"/>
</dbReference>
<evidence type="ECO:0000256" key="7">
    <source>
        <dbReference type="ARBA" id="ARBA00023306"/>
    </source>
</evidence>
<accession>A0A060SX17</accession>
<comment type="similarity">
    <text evidence="2">Belongs to the CND3 (condensin subunit 3) family.</text>
</comment>
<keyword evidence="5" id="KW-0498">Mitosis</keyword>
<reference evidence="10" key="1">
    <citation type="submission" date="2014-02" db="EMBL/GenBank/DDBJ databases">
        <authorList>
            <person name="Genoscope - CEA"/>
        </authorList>
    </citation>
    <scope>NUCLEOTIDE SEQUENCE</scope>
    <source>
        <strain evidence="10">LS3</strain>
    </source>
</reference>
<dbReference type="AlphaFoldDB" id="A0A060SX17"/>
<dbReference type="PANTHER" id="PTHR14418">
    <property type="entry name" value="CONDENSIN COMPLEX SUBUNIT 3-RELATED"/>
    <property type="match status" value="1"/>
</dbReference>
<evidence type="ECO:0000256" key="6">
    <source>
        <dbReference type="ARBA" id="ARBA00023067"/>
    </source>
</evidence>
<evidence type="ECO:0000259" key="9">
    <source>
        <dbReference type="Pfam" id="PF12719"/>
    </source>
</evidence>
<gene>
    <name evidence="10" type="ORF">GNLVRS02_ARAD1A09878g</name>
</gene>
<evidence type="ECO:0000256" key="4">
    <source>
        <dbReference type="ARBA" id="ARBA00022618"/>
    </source>
</evidence>
<evidence type="ECO:0000313" key="10">
    <source>
        <dbReference type="EMBL" id="CDP33460.1"/>
    </source>
</evidence>
<keyword evidence="7" id="KW-0131">Cell cycle</keyword>
<feature type="domain" description="Nuclear condensin complex subunit 3 C-terminal" evidence="9">
    <location>
        <begin position="504"/>
        <end position="771"/>
    </location>
</feature>
<evidence type="ECO:0000256" key="1">
    <source>
        <dbReference type="ARBA" id="ARBA00004286"/>
    </source>
</evidence>
<dbReference type="GO" id="GO:0000793">
    <property type="term" value="C:condensed chromosome"/>
    <property type="evidence" value="ECO:0007669"/>
    <property type="project" value="TreeGrafter"/>
</dbReference>
<dbReference type="InterPro" id="IPR025977">
    <property type="entry name" value="Cnd3_C"/>
</dbReference>
<name>A0A060SX17_BLAAD</name>
<evidence type="ECO:0000256" key="3">
    <source>
        <dbReference type="ARBA" id="ARBA00022454"/>
    </source>
</evidence>
<dbReference type="PhylomeDB" id="A0A060SX17"/>
<comment type="subcellular location">
    <subcellularLocation>
        <location evidence="1">Chromosome</location>
    </subcellularLocation>
</comment>
<organism evidence="10">
    <name type="scientific">Blastobotrys adeninivorans</name>
    <name type="common">Yeast</name>
    <name type="synonym">Arxula adeninivorans</name>
    <dbReference type="NCBI Taxonomy" id="409370"/>
    <lineage>
        <taxon>Eukaryota</taxon>
        <taxon>Fungi</taxon>
        <taxon>Dikarya</taxon>
        <taxon>Ascomycota</taxon>
        <taxon>Saccharomycotina</taxon>
        <taxon>Dipodascomycetes</taxon>
        <taxon>Dipodascales</taxon>
        <taxon>Trichomonascaceae</taxon>
        <taxon>Blastobotrys</taxon>
    </lineage>
</organism>
<dbReference type="EMBL" id="HG937691">
    <property type="protein sequence ID" value="CDP33460.1"/>
    <property type="molecule type" value="Genomic_DNA"/>
</dbReference>
<protein>
    <submittedName>
        <fullName evidence="10">ARAD1A09878p</fullName>
    </submittedName>
</protein>
<reference evidence="10" key="2">
    <citation type="submission" date="2014-06" db="EMBL/GenBank/DDBJ databases">
        <title>The complete genome of Blastobotrys (Arxula) adeninivorans LS3 - a yeast of biotechnological interest.</title>
        <authorList>
            <person name="Kunze G."/>
            <person name="Gaillardin C."/>
            <person name="Czernicka M."/>
            <person name="Durrens P."/>
            <person name="Martin T."/>
            <person name="Boer E."/>
            <person name="Gabaldon T."/>
            <person name="Cruz J."/>
            <person name="Talla E."/>
            <person name="Marck C."/>
            <person name="Goffeau A."/>
            <person name="Barbe V."/>
            <person name="Baret P."/>
            <person name="Baronian K."/>
            <person name="Beier S."/>
            <person name="Bleykasten C."/>
            <person name="Bode R."/>
            <person name="Casaregola S."/>
            <person name="Despons L."/>
            <person name="Fairhead C."/>
            <person name="Giersberg M."/>
            <person name="Gierski P."/>
            <person name="Hahnel U."/>
            <person name="Hartmann A."/>
            <person name="Jankowska D."/>
            <person name="Jubin C."/>
            <person name="Jung P."/>
            <person name="Lafontaine I."/>
            <person name="Leh-Louis V."/>
            <person name="Lemaire M."/>
            <person name="Marcet-Houben M."/>
            <person name="Mascher M."/>
            <person name="Morel G."/>
            <person name="Richard G.-F."/>
            <person name="Riechen J."/>
            <person name="Sacerdot C."/>
            <person name="Sarkar A."/>
            <person name="Savel G."/>
            <person name="Schacherer J."/>
            <person name="Sherman D."/>
            <person name="Straub M.-L."/>
            <person name="Stein N."/>
            <person name="Thierry A."/>
            <person name="Trautwein-Schult A."/>
            <person name="Westhof E."/>
            <person name="Worch S."/>
            <person name="Dujon B."/>
            <person name="Souciet J.-L."/>
            <person name="Wincker P."/>
            <person name="Scholz U."/>
            <person name="Neuveglise N."/>
        </authorList>
    </citation>
    <scope>NUCLEOTIDE SEQUENCE</scope>
    <source>
        <strain evidence="10">LS3</strain>
    </source>
</reference>
<keyword evidence="6" id="KW-0226">DNA condensation</keyword>
<dbReference type="Pfam" id="PF12719">
    <property type="entry name" value="Cnd3"/>
    <property type="match status" value="1"/>
</dbReference>
<keyword evidence="3" id="KW-0158">Chromosome</keyword>
<feature type="compositionally biased region" description="Pro residues" evidence="8">
    <location>
        <begin position="848"/>
        <end position="861"/>
    </location>
</feature>
<dbReference type="PANTHER" id="PTHR14418:SF5">
    <property type="entry name" value="CONDENSIN COMPLEX SUBUNIT 3"/>
    <property type="match status" value="1"/>
</dbReference>
<dbReference type="SUPFAM" id="SSF48371">
    <property type="entry name" value="ARM repeat"/>
    <property type="match status" value="1"/>
</dbReference>
<keyword evidence="4" id="KW-0132">Cell division</keyword>
<evidence type="ECO:0000256" key="2">
    <source>
        <dbReference type="ARBA" id="ARBA00006533"/>
    </source>
</evidence>
<dbReference type="InterPro" id="IPR011989">
    <property type="entry name" value="ARM-like"/>
</dbReference>
<proteinExistence type="inferred from homology"/>